<dbReference type="EMBL" id="CAADFK010000033">
    <property type="protein sequence ID" value="VFK12306.1"/>
    <property type="molecule type" value="Genomic_DNA"/>
</dbReference>
<accession>A0A450W5J7</accession>
<keyword evidence="2" id="KW-1003">Cell membrane</keyword>
<gene>
    <name evidence="10" type="ORF">BECKLPF1236B_GA0070989_103316</name>
</gene>
<evidence type="ECO:0000313" key="10">
    <source>
        <dbReference type="EMBL" id="VFK12306.1"/>
    </source>
</evidence>
<keyword evidence="3 8" id="KW-0812">Transmembrane</keyword>
<dbReference type="Pfam" id="PF18967">
    <property type="entry name" value="PycTM"/>
    <property type="match status" value="1"/>
</dbReference>
<proteinExistence type="predicted"/>
<feature type="transmembrane region" description="Helical" evidence="8">
    <location>
        <begin position="28"/>
        <end position="46"/>
    </location>
</feature>
<evidence type="ECO:0000256" key="2">
    <source>
        <dbReference type="ARBA" id="ARBA00022475"/>
    </source>
</evidence>
<evidence type="ECO:0000256" key="4">
    <source>
        <dbReference type="ARBA" id="ARBA00022741"/>
    </source>
</evidence>
<comment type="subcellular location">
    <subcellularLocation>
        <location evidence="1">Cell membrane</location>
    </subcellularLocation>
</comment>
<evidence type="ECO:0000256" key="1">
    <source>
        <dbReference type="ARBA" id="ARBA00004236"/>
    </source>
</evidence>
<reference evidence="10" key="1">
    <citation type="submission" date="2019-02" db="EMBL/GenBank/DDBJ databases">
        <authorList>
            <person name="Gruber-Vodicka R. H."/>
            <person name="Seah K. B. B."/>
        </authorList>
    </citation>
    <scope>NUCLEOTIDE SEQUENCE</scope>
    <source>
        <strain evidence="10">BECK_S313</strain>
    </source>
</reference>
<keyword evidence="5 8" id="KW-1133">Transmembrane helix</keyword>
<evidence type="ECO:0000256" key="7">
    <source>
        <dbReference type="ARBA" id="ARBA00023136"/>
    </source>
</evidence>
<protein>
    <recommendedName>
        <fullName evidence="9">Pycsar effector protein domain-containing protein</fullName>
    </recommendedName>
</protein>
<keyword evidence="6" id="KW-0051">Antiviral defense</keyword>
<organism evidence="10">
    <name type="scientific">Candidatus Kentrum sp. LPFa</name>
    <dbReference type="NCBI Taxonomy" id="2126335"/>
    <lineage>
        <taxon>Bacteria</taxon>
        <taxon>Pseudomonadati</taxon>
        <taxon>Pseudomonadota</taxon>
        <taxon>Gammaproteobacteria</taxon>
        <taxon>Candidatus Kentrum</taxon>
    </lineage>
</organism>
<dbReference type="GO" id="GO:0051607">
    <property type="term" value="P:defense response to virus"/>
    <property type="evidence" value="ECO:0007669"/>
    <property type="project" value="UniProtKB-KW"/>
</dbReference>
<sequence>MGTETRQLLENMLGRVIDMVKYAEAKHAILIGFAGASIFGFSKLFLPGINTANIFLYIYYFTFVAFSGLAILISLFSFLPILGNELSTDNSVYFGHAAQCDPDTYMKEFEDTLKNGARPGVNHLIAEEIVVNSKIAARKFKLFKYALACFISAALTPVASLILWSVAHIRTKQAIGLRVNYR</sequence>
<feature type="transmembrane region" description="Helical" evidence="8">
    <location>
        <begin position="58"/>
        <end position="82"/>
    </location>
</feature>
<keyword evidence="4" id="KW-0547">Nucleotide-binding</keyword>
<feature type="transmembrane region" description="Helical" evidence="8">
    <location>
        <begin position="142"/>
        <end position="164"/>
    </location>
</feature>
<keyword evidence="7 8" id="KW-0472">Membrane</keyword>
<dbReference type="InterPro" id="IPR043760">
    <property type="entry name" value="PycTM_dom"/>
</dbReference>
<feature type="domain" description="Pycsar effector protein" evidence="9">
    <location>
        <begin position="9"/>
        <end position="163"/>
    </location>
</feature>
<evidence type="ECO:0000256" key="6">
    <source>
        <dbReference type="ARBA" id="ARBA00023118"/>
    </source>
</evidence>
<evidence type="ECO:0000256" key="3">
    <source>
        <dbReference type="ARBA" id="ARBA00022692"/>
    </source>
</evidence>
<dbReference type="GO" id="GO:0000166">
    <property type="term" value="F:nucleotide binding"/>
    <property type="evidence" value="ECO:0007669"/>
    <property type="project" value="UniProtKB-KW"/>
</dbReference>
<evidence type="ECO:0000259" key="9">
    <source>
        <dbReference type="Pfam" id="PF18967"/>
    </source>
</evidence>
<evidence type="ECO:0000256" key="8">
    <source>
        <dbReference type="SAM" id="Phobius"/>
    </source>
</evidence>
<dbReference type="AlphaFoldDB" id="A0A450W5J7"/>
<evidence type="ECO:0000256" key="5">
    <source>
        <dbReference type="ARBA" id="ARBA00022989"/>
    </source>
</evidence>
<name>A0A450W5J7_9GAMM</name>
<dbReference type="GO" id="GO:0005886">
    <property type="term" value="C:plasma membrane"/>
    <property type="evidence" value="ECO:0007669"/>
    <property type="project" value="UniProtKB-SubCell"/>
</dbReference>